<keyword evidence="1 2" id="KW-0378">Hydrolase</keyword>
<dbReference type="InterPro" id="IPR023198">
    <property type="entry name" value="PGP-like_dom2"/>
</dbReference>
<dbReference type="InterPro" id="IPR051540">
    <property type="entry name" value="S-2-haloacid_dehalogenase"/>
</dbReference>
<dbReference type="Proteomes" id="UP000249016">
    <property type="component" value="Unassembled WGS sequence"/>
</dbReference>
<dbReference type="SFLD" id="SFLDG01129">
    <property type="entry name" value="C1.5:_HAD__Beta-PGM__Phosphata"/>
    <property type="match status" value="1"/>
</dbReference>
<dbReference type="PANTHER" id="PTHR43316">
    <property type="entry name" value="HYDROLASE, HALOACID DELAHOGENASE-RELATED"/>
    <property type="match status" value="1"/>
</dbReference>
<comment type="caution">
    <text evidence="2">The sequence shown here is derived from an EMBL/GenBank/DDBJ whole genome shotgun (WGS) entry which is preliminary data.</text>
</comment>
<proteinExistence type="predicted"/>
<reference evidence="2 3" key="1">
    <citation type="submission" date="2018-06" db="EMBL/GenBank/DDBJ databases">
        <title>Spirosoma sp. HMF3257 Genome sequencing and assembly.</title>
        <authorList>
            <person name="Kang H."/>
            <person name="Cha I."/>
            <person name="Kim H."/>
            <person name="Kang J."/>
            <person name="Joh K."/>
        </authorList>
    </citation>
    <scope>NUCLEOTIDE SEQUENCE [LARGE SCALE GENOMIC DNA]</scope>
    <source>
        <strain evidence="2 3">HMF3257</strain>
    </source>
</reference>
<evidence type="ECO:0000313" key="3">
    <source>
        <dbReference type="Proteomes" id="UP000249016"/>
    </source>
</evidence>
<dbReference type="OrthoDB" id="6101375at2"/>
<dbReference type="SUPFAM" id="SSF56784">
    <property type="entry name" value="HAD-like"/>
    <property type="match status" value="1"/>
</dbReference>
<protein>
    <submittedName>
        <fullName evidence="2">HAD family hydrolase</fullName>
    </submittedName>
</protein>
<dbReference type="PANTHER" id="PTHR43316:SF8">
    <property type="entry name" value="HAD FAMILY HYDROLASE"/>
    <property type="match status" value="1"/>
</dbReference>
<dbReference type="Gene3D" id="1.10.150.240">
    <property type="entry name" value="Putative phosphatase, domain 2"/>
    <property type="match status" value="1"/>
</dbReference>
<dbReference type="InterPro" id="IPR036412">
    <property type="entry name" value="HAD-like_sf"/>
</dbReference>
<name>A0A327NMI6_9BACT</name>
<dbReference type="GO" id="GO:0016787">
    <property type="term" value="F:hydrolase activity"/>
    <property type="evidence" value="ECO:0007669"/>
    <property type="project" value="UniProtKB-KW"/>
</dbReference>
<dbReference type="InterPro" id="IPR023214">
    <property type="entry name" value="HAD_sf"/>
</dbReference>
<dbReference type="Gene3D" id="3.40.50.1000">
    <property type="entry name" value="HAD superfamily/HAD-like"/>
    <property type="match status" value="1"/>
</dbReference>
<dbReference type="SFLD" id="SFLDS00003">
    <property type="entry name" value="Haloacid_Dehalogenase"/>
    <property type="match status" value="1"/>
</dbReference>
<dbReference type="EMBL" id="QLII01000001">
    <property type="protein sequence ID" value="RAI76407.1"/>
    <property type="molecule type" value="Genomic_DNA"/>
</dbReference>
<organism evidence="2 3">
    <name type="scientific">Spirosoma telluris</name>
    <dbReference type="NCBI Taxonomy" id="2183553"/>
    <lineage>
        <taxon>Bacteria</taxon>
        <taxon>Pseudomonadati</taxon>
        <taxon>Bacteroidota</taxon>
        <taxon>Cytophagia</taxon>
        <taxon>Cytophagales</taxon>
        <taxon>Cytophagaceae</taxon>
        <taxon>Spirosoma</taxon>
    </lineage>
</organism>
<dbReference type="AlphaFoldDB" id="A0A327NMI6"/>
<evidence type="ECO:0000313" key="2">
    <source>
        <dbReference type="EMBL" id="RAI76407.1"/>
    </source>
</evidence>
<gene>
    <name evidence="2" type="ORF">HMF3257_23665</name>
</gene>
<dbReference type="RefSeq" id="WP_111345979.1">
    <property type="nucleotide sequence ID" value="NZ_QLII01000001.1"/>
</dbReference>
<evidence type="ECO:0000256" key="1">
    <source>
        <dbReference type="ARBA" id="ARBA00022801"/>
    </source>
</evidence>
<dbReference type="Pfam" id="PF00702">
    <property type="entry name" value="Hydrolase"/>
    <property type="match status" value="1"/>
</dbReference>
<sequence>MKLIAFDADDTLWVNEPNYVDVKEKLCELLSHHIDQETLTLRFYDAQIRNLQVFGYGAKSFILSMVETAIELTNGAITGAEIQQIIDVGRRLIDFPIEVFDGVPEVLEILSKRFDLMVLTKGDLFDQESKIARSGLGHYFKHVEIVSEKNEQAYQRVLQRYNVQPADFLMIGNSLKSDILPVVHIGGRAIHIPYAITWAHEQVADEQLTGKSFTTLGHMRELLDLF</sequence>
<accession>A0A327NMI6</accession>
<keyword evidence="3" id="KW-1185">Reference proteome</keyword>